<evidence type="ECO:0000313" key="4">
    <source>
        <dbReference type="Proteomes" id="UP000218083"/>
    </source>
</evidence>
<dbReference type="GO" id="GO:0006487">
    <property type="term" value="P:protein N-linked glycosylation"/>
    <property type="evidence" value="ECO:0007669"/>
    <property type="project" value="TreeGrafter"/>
</dbReference>
<feature type="domain" description="Glycosyl transferase family 1" evidence="1">
    <location>
        <begin position="199"/>
        <end position="336"/>
    </location>
</feature>
<dbReference type="GO" id="GO:0016020">
    <property type="term" value="C:membrane"/>
    <property type="evidence" value="ECO:0007669"/>
    <property type="project" value="TreeGrafter"/>
</dbReference>
<name>A0A2A2FDD6_9EURY</name>
<dbReference type="CDD" id="cd03801">
    <property type="entry name" value="GT4_PimA-like"/>
    <property type="match status" value="1"/>
</dbReference>
<dbReference type="InterPro" id="IPR001296">
    <property type="entry name" value="Glyco_trans_1"/>
</dbReference>
<dbReference type="InterPro" id="IPR028098">
    <property type="entry name" value="Glyco_trans_4-like_N"/>
</dbReference>
<keyword evidence="4" id="KW-1185">Reference proteome</keyword>
<protein>
    <submittedName>
        <fullName evidence="3">Glycosyl transferase family 1</fullName>
    </submittedName>
</protein>
<evidence type="ECO:0000313" key="3">
    <source>
        <dbReference type="EMBL" id="PAU82629.1"/>
    </source>
</evidence>
<reference evidence="3 4" key="1">
    <citation type="submission" date="2017-08" db="EMBL/GenBank/DDBJ databases">
        <title>The strain WRN001 was isolated from Binhai saline alkaline soil, Tianjin, China.</title>
        <authorList>
            <person name="Liu D."/>
            <person name="Zhang G."/>
        </authorList>
    </citation>
    <scope>NUCLEOTIDE SEQUENCE [LARGE SCALE GENOMIC DNA]</scope>
    <source>
        <strain evidence="3 4">WN019</strain>
    </source>
</reference>
<evidence type="ECO:0000259" key="2">
    <source>
        <dbReference type="Pfam" id="PF13439"/>
    </source>
</evidence>
<comment type="caution">
    <text evidence="3">The sequence shown here is derived from an EMBL/GenBank/DDBJ whole genome shotgun (WGS) entry which is preliminary data.</text>
</comment>
<dbReference type="GO" id="GO:0004377">
    <property type="term" value="F:GDP-Man:Man(3)GlcNAc(2)-PP-Dol alpha-1,2-mannosyltransferase activity"/>
    <property type="evidence" value="ECO:0007669"/>
    <property type="project" value="InterPro"/>
</dbReference>
<dbReference type="AlphaFoldDB" id="A0A2A2FDD6"/>
<evidence type="ECO:0000259" key="1">
    <source>
        <dbReference type="Pfam" id="PF00534"/>
    </source>
</evidence>
<dbReference type="EMBL" id="NSKC01000009">
    <property type="protein sequence ID" value="PAU82629.1"/>
    <property type="molecule type" value="Genomic_DNA"/>
</dbReference>
<sequence>MARVAVLHNTLDFQGGADAVCLATCEALASAHDVTLVTASETEPAALADRFGYDLDGVTVRVPPGGRAVARALSAAAPRVGPQLAARSAFLQRSFERIADRFDAAVSTANELDLSVPSVQYVHYPQFRLGRLPDGDPGRLDRLWSRLSAPSDAALAGPDVTLLANSAWTAAVVDRLYGTRPAVVHPPVDPIECGTPWGDRENGIVTVGRLAPDKRLLDAIRIVDGVRERGQRVHLHVVGSAPRAYRDYAARIAAAAAERPYVTVERDVDRDRLETLLCTHRYGLNTKPREHFGMSVAEYVAAGMVAFAPDSGGQREVLDEREDRLFGSVSEAADLVSEAVGEADPPSAARDRFARERFGAALRDAVDRTVD</sequence>
<dbReference type="Pfam" id="PF13439">
    <property type="entry name" value="Glyco_transf_4"/>
    <property type="match status" value="1"/>
</dbReference>
<keyword evidence="3" id="KW-0808">Transferase</keyword>
<dbReference type="Pfam" id="PF00534">
    <property type="entry name" value="Glycos_transf_1"/>
    <property type="match status" value="1"/>
</dbReference>
<feature type="domain" description="Glycosyltransferase subfamily 4-like N-terminal" evidence="2">
    <location>
        <begin position="15"/>
        <end position="190"/>
    </location>
</feature>
<dbReference type="PANTHER" id="PTHR45919">
    <property type="entry name" value="GDP-MAN:MAN(3)GLCNAC(2)-PP-DOL ALPHA-1,2-MANNOSYLTRANSFERASE"/>
    <property type="match status" value="1"/>
</dbReference>
<organism evidence="3 4">
    <name type="scientific">Halorubrum salipaludis</name>
    <dbReference type="NCBI Taxonomy" id="2032630"/>
    <lineage>
        <taxon>Archaea</taxon>
        <taxon>Methanobacteriati</taxon>
        <taxon>Methanobacteriota</taxon>
        <taxon>Stenosarchaea group</taxon>
        <taxon>Halobacteria</taxon>
        <taxon>Halobacteriales</taxon>
        <taxon>Haloferacaceae</taxon>
        <taxon>Halorubrum</taxon>
    </lineage>
</organism>
<dbReference type="Proteomes" id="UP000218083">
    <property type="component" value="Unassembled WGS sequence"/>
</dbReference>
<accession>A0A2A2FDD6</accession>
<dbReference type="OrthoDB" id="132546at2157"/>
<dbReference type="PANTHER" id="PTHR45919:SF1">
    <property type="entry name" value="GDP-MAN:MAN(3)GLCNAC(2)-PP-DOL ALPHA-1,2-MANNOSYLTRANSFERASE"/>
    <property type="match status" value="1"/>
</dbReference>
<proteinExistence type="predicted"/>
<dbReference type="SUPFAM" id="SSF53756">
    <property type="entry name" value="UDP-Glycosyltransferase/glycogen phosphorylase"/>
    <property type="match status" value="1"/>
</dbReference>
<dbReference type="Gene3D" id="3.40.50.2000">
    <property type="entry name" value="Glycogen Phosphorylase B"/>
    <property type="match status" value="1"/>
</dbReference>
<dbReference type="RefSeq" id="WP_095637773.1">
    <property type="nucleotide sequence ID" value="NZ_NSKC01000009.1"/>
</dbReference>
<dbReference type="InterPro" id="IPR038013">
    <property type="entry name" value="ALG11"/>
</dbReference>
<gene>
    <name evidence="3" type="ORF">CK500_13610</name>
</gene>